<reference evidence="3" key="1">
    <citation type="journal article" date="2014" name="Front. Microbiol.">
        <title>High frequency of phylogenetically diverse reductive dehalogenase-homologous genes in deep subseafloor sedimentary metagenomes.</title>
        <authorList>
            <person name="Kawai M."/>
            <person name="Futagami T."/>
            <person name="Toyoda A."/>
            <person name="Takaki Y."/>
            <person name="Nishi S."/>
            <person name="Hori S."/>
            <person name="Arai W."/>
            <person name="Tsubouchi T."/>
            <person name="Morono Y."/>
            <person name="Uchiyama I."/>
            <person name="Ito T."/>
            <person name="Fujiyama A."/>
            <person name="Inagaki F."/>
            <person name="Takami H."/>
        </authorList>
    </citation>
    <scope>NUCLEOTIDE SEQUENCE</scope>
    <source>
        <strain evidence="3">Expedition CK06-06</strain>
    </source>
</reference>
<dbReference type="GO" id="GO:0004866">
    <property type="term" value="F:endopeptidase inhibitor activity"/>
    <property type="evidence" value="ECO:0007669"/>
    <property type="project" value="InterPro"/>
</dbReference>
<feature type="non-terminal residue" evidence="3">
    <location>
        <position position="1"/>
    </location>
</feature>
<name>X1N914_9ZZZZ</name>
<dbReference type="AlphaFoldDB" id="X1N914"/>
<feature type="non-terminal residue" evidence="3">
    <location>
        <position position="452"/>
    </location>
</feature>
<evidence type="ECO:0000313" key="3">
    <source>
        <dbReference type="EMBL" id="GAI15119.1"/>
    </source>
</evidence>
<protein>
    <recommendedName>
        <fullName evidence="4">Macroglobulin domain-containing protein</fullName>
    </recommendedName>
</protein>
<dbReference type="Pfam" id="PF01835">
    <property type="entry name" value="MG2"/>
    <property type="match status" value="1"/>
</dbReference>
<dbReference type="Pfam" id="PF11974">
    <property type="entry name" value="bMG3"/>
    <property type="match status" value="1"/>
</dbReference>
<sequence length="452" mass="53255">QKLNDDVKIEFDVGSYLPEFSIPRGMGVIESYEGRRLPVTLVNPEDIKIHTRLIKKGEVIPFLLWKNYFRIPYQLKHKYKHVEKFKKGFSYDKIERYEPEVERNKFLIRPLYLSPYLKDRGYGFLNIYMEGPSRHHTGKYNTFLQVTDMGITGKFSAETNLIFVTDLNKGMPAGNAKVELRDDYNKVLWKGSTDKEGLLKTPGWLNLGLRKYSYNEVRQWAFVTKGKDTVFINNEWGTGVYPWQFGIRYNNRPIFPHYKGSIRTERGLYRPGEKVHFKGVLREKIQGDWKVSSAKRLKYEIKDSRNNEIKKGEVKLNKFGTFSLDYKLPEDASTGYYSVRVFQEQKKEDKKSKIKPHKERKLSPREGRVNISGSFRVEVFQPVQFDVKVWCEDKTYYLGDKARFRITGWYLFGAPMSSKKVAYTVSGRETFYSPPDNPGFRFSKMRWLDDKY</sequence>
<dbReference type="PANTHER" id="PTHR40094">
    <property type="entry name" value="ALPHA-2-MACROGLOBULIN HOMOLOG"/>
    <property type="match status" value="1"/>
</dbReference>
<evidence type="ECO:0000259" key="2">
    <source>
        <dbReference type="Pfam" id="PF11974"/>
    </source>
</evidence>
<evidence type="ECO:0008006" key="4">
    <source>
        <dbReference type="Google" id="ProtNLM"/>
    </source>
</evidence>
<evidence type="ECO:0000259" key="1">
    <source>
        <dbReference type="Pfam" id="PF01835"/>
    </source>
</evidence>
<proteinExistence type="predicted"/>
<feature type="domain" description="Macroglobulin" evidence="1">
    <location>
        <begin position="262"/>
        <end position="349"/>
    </location>
</feature>
<dbReference type="PANTHER" id="PTHR40094:SF1">
    <property type="entry name" value="UBIQUITIN DOMAIN-CONTAINING PROTEIN"/>
    <property type="match status" value="1"/>
</dbReference>
<dbReference type="InterPro" id="IPR051802">
    <property type="entry name" value="YfhM-like"/>
</dbReference>
<dbReference type="Gene3D" id="2.60.40.1930">
    <property type="match status" value="1"/>
</dbReference>
<organism evidence="3">
    <name type="scientific">marine sediment metagenome</name>
    <dbReference type="NCBI Taxonomy" id="412755"/>
    <lineage>
        <taxon>unclassified sequences</taxon>
        <taxon>metagenomes</taxon>
        <taxon>ecological metagenomes</taxon>
    </lineage>
</organism>
<comment type="caution">
    <text evidence="3">The sequence shown here is derived from an EMBL/GenBank/DDBJ whole genome shotgun (WGS) entry which is preliminary data.</text>
</comment>
<dbReference type="InterPro" id="IPR002890">
    <property type="entry name" value="MG2"/>
</dbReference>
<dbReference type="InterPro" id="IPR021868">
    <property type="entry name" value="Alpha_2_Macroglob_MG3"/>
</dbReference>
<gene>
    <name evidence="3" type="ORF">S06H3_13531</name>
</gene>
<feature type="domain" description="Alpha-2-macroglobulin MG3" evidence="2">
    <location>
        <begin position="146"/>
        <end position="249"/>
    </location>
</feature>
<dbReference type="EMBL" id="BARV01006610">
    <property type="protein sequence ID" value="GAI15119.1"/>
    <property type="molecule type" value="Genomic_DNA"/>
</dbReference>
<accession>X1N914</accession>